<evidence type="ECO:0000259" key="3">
    <source>
        <dbReference type="Pfam" id="PF20696"/>
    </source>
</evidence>
<dbReference type="PANTHER" id="PTHR30108">
    <property type="entry name" value="3-OCTAPRENYL-4-HYDROXYBENZOATE CARBOXY-LYASE-RELATED"/>
    <property type="match status" value="1"/>
</dbReference>
<dbReference type="InterPro" id="IPR048304">
    <property type="entry name" value="UbiD_Rift_dom"/>
</dbReference>
<reference evidence="4 6" key="1">
    <citation type="submission" date="2020-06" db="EMBL/GenBank/DDBJ databases">
        <title>Anoxygenic phototrophic Chloroflexota member uses a Type I reaction center.</title>
        <authorList>
            <person name="Tsuji J.M."/>
            <person name="Shaw N.A."/>
            <person name="Nagashima S."/>
            <person name="Venkiteswaran J."/>
            <person name="Schiff S.L."/>
            <person name="Hanada S."/>
            <person name="Tank M."/>
            <person name="Neufeld J.D."/>
        </authorList>
    </citation>
    <scope>NUCLEOTIDE SEQUENCE [LARGE SCALE GENOMIC DNA]</scope>
    <source>
        <strain evidence="4">L227-S17</strain>
    </source>
</reference>
<feature type="domain" description="3-octaprenyl-4-hydroxybenzoate carboxy-lyase-like N-terminal" evidence="2">
    <location>
        <begin position="25"/>
        <end position="98"/>
    </location>
</feature>
<gene>
    <name evidence="4" type="ORF">HXX08_01330</name>
    <name evidence="5" type="ORF">OZ401_002187</name>
</gene>
<feature type="domain" description="3-octaprenyl-4-hydroxybenzoate carboxy-lyase-like C-terminal" evidence="3">
    <location>
        <begin position="329"/>
        <end position="449"/>
    </location>
</feature>
<evidence type="ECO:0000313" key="5">
    <source>
        <dbReference type="EMBL" id="WJW66391.1"/>
    </source>
</evidence>
<feature type="domain" description="3-octaprenyl-4-hydroxybenzoate carboxy-lyase-like Rift-related" evidence="1">
    <location>
        <begin position="135"/>
        <end position="322"/>
    </location>
</feature>
<evidence type="ECO:0000313" key="4">
    <source>
        <dbReference type="EMBL" id="NWJ44498.1"/>
    </source>
</evidence>
<dbReference type="InterPro" id="IPR002830">
    <property type="entry name" value="UbiD"/>
</dbReference>
<dbReference type="Proteomes" id="UP001431572">
    <property type="component" value="Chromosome 1"/>
</dbReference>
<dbReference type="AlphaFoldDB" id="A0A8T7LR80"/>
<evidence type="ECO:0000313" key="6">
    <source>
        <dbReference type="Proteomes" id="UP000521676"/>
    </source>
</evidence>
<dbReference type="Gene3D" id="3.40.1670.10">
    <property type="entry name" value="UbiD C-terminal domain-like"/>
    <property type="match status" value="1"/>
</dbReference>
<keyword evidence="7" id="KW-1185">Reference proteome</keyword>
<dbReference type="RefSeq" id="WP_341468275.1">
    <property type="nucleotide sequence ID" value="NZ_CP128399.1"/>
</dbReference>
<dbReference type="Pfam" id="PF01977">
    <property type="entry name" value="UbiD"/>
    <property type="match status" value="1"/>
</dbReference>
<dbReference type="Pfam" id="PF20695">
    <property type="entry name" value="UbiD_N"/>
    <property type="match status" value="1"/>
</dbReference>
<dbReference type="EMBL" id="JACATZ010000001">
    <property type="protein sequence ID" value="NWJ44498.1"/>
    <property type="molecule type" value="Genomic_DNA"/>
</dbReference>
<evidence type="ECO:0000259" key="2">
    <source>
        <dbReference type="Pfam" id="PF20695"/>
    </source>
</evidence>
<organism evidence="4 6">
    <name type="scientific">Candidatus Chlorohelix allophototropha</name>
    <dbReference type="NCBI Taxonomy" id="3003348"/>
    <lineage>
        <taxon>Bacteria</taxon>
        <taxon>Bacillati</taxon>
        <taxon>Chloroflexota</taxon>
        <taxon>Chloroflexia</taxon>
        <taxon>Candidatus Chloroheliales</taxon>
        <taxon>Candidatus Chloroheliaceae</taxon>
        <taxon>Candidatus Chlorohelix</taxon>
    </lineage>
</organism>
<reference evidence="5" key="2">
    <citation type="journal article" date="2024" name="Nature">
        <title>Anoxygenic phototroph of the Chloroflexota uses a type I reaction centre.</title>
        <authorList>
            <person name="Tsuji J.M."/>
            <person name="Shaw N.A."/>
            <person name="Nagashima S."/>
            <person name="Venkiteswaran J.J."/>
            <person name="Schiff S.L."/>
            <person name="Watanabe T."/>
            <person name="Fukui M."/>
            <person name="Hanada S."/>
            <person name="Tank M."/>
            <person name="Neufeld J.D."/>
        </authorList>
    </citation>
    <scope>NUCLEOTIDE SEQUENCE</scope>
    <source>
        <strain evidence="5">L227-S17</strain>
    </source>
</reference>
<protein>
    <submittedName>
        <fullName evidence="4">UbiD family decarboxylase</fullName>
        <ecNumber evidence="5">4.1.1.-</ecNumber>
    </submittedName>
</protein>
<keyword evidence="5" id="KW-0456">Lyase</keyword>
<dbReference type="SUPFAM" id="SSF143968">
    <property type="entry name" value="UbiD C-terminal domain-like"/>
    <property type="match status" value="1"/>
</dbReference>
<dbReference type="EMBL" id="CP128399">
    <property type="protein sequence ID" value="WJW66391.1"/>
    <property type="molecule type" value="Genomic_DNA"/>
</dbReference>
<dbReference type="Proteomes" id="UP000521676">
    <property type="component" value="Unassembled WGS sequence"/>
</dbReference>
<dbReference type="PANTHER" id="PTHR30108:SF17">
    <property type="entry name" value="FERULIC ACID DECARBOXYLASE 1"/>
    <property type="match status" value="1"/>
</dbReference>
<evidence type="ECO:0000313" key="7">
    <source>
        <dbReference type="Proteomes" id="UP001431572"/>
    </source>
</evidence>
<accession>A0A8T7LR80</accession>
<dbReference type="GO" id="GO:0005737">
    <property type="term" value="C:cytoplasm"/>
    <property type="evidence" value="ECO:0007669"/>
    <property type="project" value="TreeGrafter"/>
</dbReference>
<dbReference type="InterPro" id="IPR049383">
    <property type="entry name" value="UbiD-like_N"/>
</dbReference>
<dbReference type="Pfam" id="PF20696">
    <property type="entry name" value="UbiD_C"/>
    <property type="match status" value="1"/>
</dbReference>
<evidence type="ECO:0000259" key="1">
    <source>
        <dbReference type="Pfam" id="PF01977"/>
    </source>
</evidence>
<name>A0A8T7LR80_9CHLR</name>
<dbReference type="SUPFAM" id="SSF50475">
    <property type="entry name" value="FMN-binding split barrel"/>
    <property type="match status" value="1"/>
</dbReference>
<dbReference type="InterPro" id="IPR049381">
    <property type="entry name" value="UbiD-like_C"/>
</dbReference>
<sequence length="487" mass="53507">MVYPLLLSLTEENSLYNGFQEYATFLEKRGLLRRIGVSVSGELEIAAIAQRACRLPEGGPALLFEKISGSEFPIMLNSYGSAERLTWAFSVGKLSQLTERVVELFKPSLSQGLGIRQFLFGESAELDKYSPRQIKSAVCQEVSEVHNPSFSQLPFLRWNASDSGVSLRRASLLYIDPTSGKQKMASTGLLIQANRQALLVEPTGDLAITKPTEAAIIIGEDPSLLAVAHAALPLEVDGLALAGFMRRVRYETVKGLKVGLDIPSGAEFVLEGILEPHSANQTETVALSSGYYHQLKGAIGFQLSAISHRRNPLWVDIISGQPPQEEAQLIRVTERMLLPFVKVVAPEIVDLNLAPGNARNGIALVSIQKSYPGQAQKVMYALWGMTRLRELKYIIVVDTDCNLHDYATVAWRVCNRVDLSRDLILVNGLLPTTDRLSRLPGMGSKIGIDSTNKLPGEVEPNQYLSASELPHKLVKLIDEKWASFGID</sequence>
<dbReference type="GO" id="GO:0016831">
    <property type="term" value="F:carboxy-lyase activity"/>
    <property type="evidence" value="ECO:0007669"/>
    <property type="project" value="InterPro"/>
</dbReference>
<dbReference type="EC" id="4.1.1.-" evidence="5"/>
<proteinExistence type="predicted"/>